<dbReference type="Gene3D" id="2.60.120.330">
    <property type="entry name" value="B-lactam Antibiotic, Isopenicillin N Synthase, Chain"/>
    <property type="match status" value="1"/>
</dbReference>
<dbReference type="InterPro" id="IPR026992">
    <property type="entry name" value="DIOX_N"/>
</dbReference>
<dbReference type="FunFam" id="2.60.120.330:FF:000005">
    <property type="entry name" value="1-aminocyclopropane-1-carboxylate oxidase homolog 1"/>
    <property type="match status" value="1"/>
</dbReference>
<keyword evidence="5 6" id="KW-0408">Iron</keyword>
<dbReference type="InterPro" id="IPR027443">
    <property type="entry name" value="IPNS-like_sf"/>
</dbReference>
<dbReference type="SUPFAM" id="SSF51197">
    <property type="entry name" value="Clavaminate synthase-like"/>
    <property type="match status" value="1"/>
</dbReference>
<dbReference type="InterPro" id="IPR044861">
    <property type="entry name" value="IPNS-like_FE2OG_OXY"/>
</dbReference>
<reference evidence="8 9" key="1">
    <citation type="submission" date="2019-04" db="EMBL/GenBank/DDBJ databases">
        <title>An improved genome assembly and genetic linkage map for asparagus bean, Vigna unguiculata ssp. sesquipedialis.</title>
        <authorList>
            <person name="Xia Q."/>
            <person name="Zhang R."/>
            <person name="Dong Y."/>
        </authorList>
    </citation>
    <scope>NUCLEOTIDE SEQUENCE [LARGE SCALE GENOMIC DNA]</scope>
    <source>
        <tissue evidence="8">Leaf</tissue>
    </source>
</reference>
<dbReference type="InterPro" id="IPR005123">
    <property type="entry name" value="Oxoglu/Fe-dep_dioxygenase_dom"/>
</dbReference>
<evidence type="ECO:0000256" key="2">
    <source>
        <dbReference type="ARBA" id="ARBA00008056"/>
    </source>
</evidence>
<evidence type="ECO:0000256" key="5">
    <source>
        <dbReference type="ARBA" id="ARBA00023004"/>
    </source>
</evidence>
<dbReference type="GO" id="GO:0046872">
    <property type="term" value="F:metal ion binding"/>
    <property type="evidence" value="ECO:0007669"/>
    <property type="project" value="UniProtKB-KW"/>
</dbReference>
<dbReference type="PANTHER" id="PTHR10209:SF672">
    <property type="entry name" value="2-OXOGLUTARATE-DEPENDENT DIOXYGENASE"/>
    <property type="match status" value="1"/>
</dbReference>
<evidence type="ECO:0000313" key="8">
    <source>
        <dbReference type="EMBL" id="QCD96565.1"/>
    </source>
</evidence>
<dbReference type="AlphaFoldDB" id="A0A4D6M5S2"/>
<accession>A0A4D6M5S2</accession>
<evidence type="ECO:0000256" key="4">
    <source>
        <dbReference type="ARBA" id="ARBA00023002"/>
    </source>
</evidence>
<sequence length="374" mass="41934">MVATNTKELEAGTVPSYDRRSELNAFDFSKVGVQGLVENGVTKVPPIFYSSRSNLSEDFTTESNSKFAIPTIDLTGIHDDPTLRDAVVMKVRNASENWGFFQITNHGIPTHVLNEMIKGISRFHEQDAKVRKTYYTRDLSKKVVYFSNYSLYQDPSTDWRDTIIFFWTPNPPKAEELPQVCRDIVPEYSTKVMALASTLFELVSEALGLDRLHLKEMKCEEGLVLLGNYYPACPEPELAMGTSKHTDGDFMTILLQDQMGGLQILHENKWIDVPAIHGALVVNIGDLMQLVSNDKFISVQHRVLANNLGPRTSIASFFGIGDQSAEGVSKVFGPIKELLSENNPPVYRETSLKDYLAHQYSKRLGASSISFLKL</sequence>
<dbReference type="Gramene" id="Vigun01g062400.1.v1.2">
    <property type="protein sequence ID" value="Vigun01g062400.1.v1.2"/>
    <property type="gene ID" value="Vigun01g062400.v1.2"/>
</dbReference>
<name>A0A4D6M5S2_VIGUN</name>
<keyword evidence="4 6" id="KW-0560">Oxidoreductase</keyword>
<feature type="domain" description="Fe2OG dioxygenase" evidence="7">
    <location>
        <begin position="221"/>
        <end position="320"/>
    </location>
</feature>
<organism evidence="8 9">
    <name type="scientific">Vigna unguiculata</name>
    <name type="common">Cowpea</name>
    <dbReference type="NCBI Taxonomy" id="3917"/>
    <lineage>
        <taxon>Eukaryota</taxon>
        <taxon>Viridiplantae</taxon>
        <taxon>Streptophyta</taxon>
        <taxon>Embryophyta</taxon>
        <taxon>Tracheophyta</taxon>
        <taxon>Spermatophyta</taxon>
        <taxon>Magnoliopsida</taxon>
        <taxon>eudicotyledons</taxon>
        <taxon>Gunneridae</taxon>
        <taxon>Pentapetalae</taxon>
        <taxon>rosids</taxon>
        <taxon>fabids</taxon>
        <taxon>Fabales</taxon>
        <taxon>Fabaceae</taxon>
        <taxon>Papilionoideae</taxon>
        <taxon>50 kb inversion clade</taxon>
        <taxon>NPAAA clade</taxon>
        <taxon>indigoferoid/millettioid clade</taxon>
        <taxon>Phaseoleae</taxon>
        <taxon>Vigna</taxon>
    </lineage>
</organism>
<dbReference type="Proteomes" id="UP000501690">
    <property type="component" value="Linkage Group LG6"/>
</dbReference>
<keyword evidence="3 6" id="KW-0479">Metal-binding</keyword>
<dbReference type="Pfam" id="PF14226">
    <property type="entry name" value="DIOX_N"/>
    <property type="match status" value="1"/>
</dbReference>
<evidence type="ECO:0000313" key="9">
    <source>
        <dbReference type="Proteomes" id="UP000501690"/>
    </source>
</evidence>
<evidence type="ECO:0000256" key="6">
    <source>
        <dbReference type="RuleBase" id="RU003682"/>
    </source>
</evidence>
<dbReference type="EMBL" id="CP039350">
    <property type="protein sequence ID" value="QCD96565.1"/>
    <property type="molecule type" value="Genomic_DNA"/>
</dbReference>
<dbReference type="PROSITE" id="PS51471">
    <property type="entry name" value="FE2OG_OXY"/>
    <property type="match status" value="1"/>
</dbReference>
<keyword evidence="8" id="KW-0223">Dioxygenase</keyword>
<dbReference type="GO" id="GO:0051213">
    <property type="term" value="F:dioxygenase activity"/>
    <property type="evidence" value="ECO:0007669"/>
    <property type="project" value="UniProtKB-KW"/>
</dbReference>
<keyword evidence="9" id="KW-1185">Reference proteome</keyword>
<dbReference type="OrthoDB" id="288590at2759"/>
<comment type="similarity">
    <text evidence="2 6">Belongs to the iron/ascorbate-dependent oxidoreductase family.</text>
</comment>
<gene>
    <name evidence="8" type="ORF">DEO72_LG6g1271</name>
</gene>
<comment type="cofactor">
    <cofactor evidence="1">
        <name>Fe cation</name>
        <dbReference type="ChEBI" id="CHEBI:24875"/>
    </cofactor>
</comment>
<dbReference type="Pfam" id="PF03171">
    <property type="entry name" value="2OG-FeII_Oxy"/>
    <property type="match status" value="1"/>
</dbReference>
<dbReference type="PANTHER" id="PTHR10209">
    <property type="entry name" value="OXIDOREDUCTASE, 2OG-FE II OXYGENASE FAMILY PROTEIN"/>
    <property type="match status" value="1"/>
</dbReference>
<proteinExistence type="inferred from homology"/>
<evidence type="ECO:0000256" key="3">
    <source>
        <dbReference type="ARBA" id="ARBA00022723"/>
    </source>
</evidence>
<evidence type="ECO:0000256" key="1">
    <source>
        <dbReference type="ARBA" id="ARBA00001962"/>
    </source>
</evidence>
<evidence type="ECO:0000259" key="7">
    <source>
        <dbReference type="PROSITE" id="PS51471"/>
    </source>
</evidence>
<protein>
    <submittedName>
        <fullName evidence="8">2-oxoglutarate-dependent dioxygenase</fullName>
    </submittedName>
</protein>